<dbReference type="InterPro" id="IPR003018">
    <property type="entry name" value="GAF"/>
</dbReference>
<evidence type="ECO:0000256" key="3">
    <source>
        <dbReference type="SAM" id="Phobius"/>
    </source>
</evidence>
<dbReference type="Gene3D" id="3.30.450.40">
    <property type="match status" value="1"/>
</dbReference>
<dbReference type="PANTHER" id="PTHR43156">
    <property type="entry name" value="STAGE II SPORULATION PROTEIN E-RELATED"/>
    <property type="match status" value="1"/>
</dbReference>
<comment type="caution">
    <text evidence="6">The sequence shown here is derived from an EMBL/GenBank/DDBJ whole genome shotgun (WGS) entry which is preliminary data.</text>
</comment>
<feature type="transmembrane region" description="Helical" evidence="3">
    <location>
        <begin position="40"/>
        <end position="60"/>
    </location>
</feature>
<feature type="transmembrane region" description="Helical" evidence="3">
    <location>
        <begin position="239"/>
        <end position="261"/>
    </location>
</feature>
<evidence type="ECO:0000259" key="5">
    <source>
        <dbReference type="SMART" id="SM00331"/>
    </source>
</evidence>
<dbReference type="EMBL" id="DRQG01000139">
    <property type="protein sequence ID" value="HGY56916.1"/>
    <property type="molecule type" value="Genomic_DNA"/>
</dbReference>
<dbReference type="Proteomes" id="UP000885779">
    <property type="component" value="Unassembled WGS sequence"/>
</dbReference>
<dbReference type="SMART" id="SM00065">
    <property type="entry name" value="GAF"/>
    <property type="match status" value="1"/>
</dbReference>
<feature type="domain" description="PPM-type phosphatase" evidence="5">
    <location>
        <begin position="473"/>
        <end position="694"/>
    </location>
</feature>
<dbReference type="GO" id="GO:0016791">
    <property type="term" value="F:phosphatase activity"/>
    <property type="evidence" value="ECO:0007669"/>
    <property type="project" value="TreeGrafter"/>
</dbReference>
<dbReference type="PANTHER" id="PTHR43156:SF2">
    <property type="entry name" value="STAGE II SPORULATION PROTEIN E"/>
    <property type="match status" value="1"/>
</dbReference>
<evidence type="ECO:0000256" key="1">
    <source>
        <dbReference type="ARBA" id="ARBA00022801"/>
    </source>
</evidence>
<dbReference type="Gene3D" id="3.60.40.10">
    <property type="entry name" value="PPM-type phosphatase domain"/>
    <property type="match status" value="1"/>
</dbReference>
<dbReference type="SMART" id="SM00331">
    <property type="entry name" value="PP2C_SIG"/>
    <property type="match status" value="1"/>
</dbReference>
<dbReference type="Pfam" id="PF07228">
    <property type="entry name" value="SpoIIE"/>
    <property type="match status" value="1"/>
</dbReference>
<keyword evidence="3" id="KW-0472">Membrane</keyword>
<dbReference type="InterPro" id="IPR036457">
    <property type="entry name" value="PPM-type-like_dom_sf"/>
</dbReference>
<name>A0A7V4U2P7_CALAY</name>
<feature type="transmembrane region" description="Helical" evidence="3">
    <location>
        <begin position="214"/>
        <end position="233"/>
    </location>
</feature>
<evidence type="ECO:0000256" key="2">
    <source>
        <dbReference type="SAM" id="Coils"/>
    </source>
</evidence>
<reference evidence="6" key="1">
    <citation type="journal article" date="2020" name="mSystems">
        <title>Genome- and Community-Level Interaction Insights into Carbon Utilization and Element Cycling Functions of Hydrothermarchaeota in Hydrothermal Sediment.</title>
        <authorList>
            <person name="Zhou Z."/>
            <person name="Liu Y."/>
            <person name="Xu W."/>
            <person name="Pan J."/>
            <person name="Luo Z.H."/>
            <person name="Li M."/>
        </authorList>
    </citation>
    <scope>NUCLEOTIDE SEQUENCE [LARGE SCALE GENOMIC DNA]</scope>
    <source>
        <strain evidence="6">HyVt-577</strain>
    </source>
</reference>
<feature type="coiled-coil region" evidence="2">
    <location>
        <begin position="334"/>
        <end position="364"/>
    </location>
</feature>
<keyword evidence="3" id="KW-0812">Transmembrane</keyword>
<sequence length="697" mass="78834">MKKLRIPAQLLLLAAGVLSLITLSYDVLEFYTALEIRLWGYIHEALSIAVLILYFLFLKTRSFYSERRVQPNLLLFLKLLASFYIFYLIAHYLLNPSFSHSTFPPQAETLGSVFYAFLLSMAAIIFLTPLLIVIKNLIYYKYKKYTTLYIYIALVSAAVSIFFTVLFEIPLDFQFSGTALFNNIPYAVTIAFSVMLATRNAWVTYLSRKEKYTYFLAVSVVVWFVFLLFDLVINEAVPSYSLALGAFANMAWLFLVFYALFTGLNLMRHIPTARAFDRKMKEVSSLHNLSRTISAEHDLHKLVQKVTDLTSEVIESNYTWLEYLDTDHQKLSVTASTNLDAKKIEELNNRLENQNSVALFSENQTSIVINDTSKESFNHPIVDILPKIGSLVGVPLKNSKGGSLGILFAAKTAPFGFDPDDVNMLEAYANQAAIAIENAYLMKVSLERERMEKELQIAREVQMRLLPQSIPTFGSAEVDTLTITAYEVGGDYFDFYNLSDHRLGVAIGDVSGKGTSAAFYMAETKGIIQSVARMYQSPKEILSETNSILYQSMERKSFISLLAAQFDFKTNVFKFARAGHCPVIYYNAQDEKISVLQPPGIAIGLDSGPIFSEKLAEQHVAMQSGDIFVFYTDGLSEARNRDNEEFGEDRLCDIIRQNNHLTAPELKDAIIDEILRFLDGNNLHDDLTLVLVKIKEK</sequence>
<feature type="transmembrane region" description="Helical" evidence="3">
    <location>
        <begin position="179"/>
        <end position="202"/>
    </location>
</feature>
<keyword evidence="2" id="KW-0175">Coiled coil</keyword>
<dbReference type="Pfam" id="PF13185">
    <property type="entry name" value="GAF_2"/>
    <property type="match status" value="1"/>
</dbReference>
<gene>
    <name evidence="6" type="ORF">ENK44_14505</name>
</gene>
<organism evidence="6">
    <name type="scientific">Caldithrix abyssi</name>
    <dbReference type="NCBI Taxonomy" id="187145"/>
    <lineage>
        <taxon>Bacteria</taxon>
        <taxon>Pseudomonadati</taxon>
        <taxon>Calditrichota</taxon>
        <taxon>Calditrichia</taxon>
        <taxon>Calditrichales</taxon>
        <taxon>Calditrichaceae</taxon>
        <taxon>Caldithrix</taxon>
    </lineage>
</organism>
<dbReference type="SUPFAM" id="SSF81606">
    <property type="entry name" value="PP2C-like"/>
    <property type="match status" value="1"/>
</dbReference>
<dbReference type="SUPFAM" id="SSF55781">
    <property type="entry name" value="GAF domain-like"/>
    <property type="match status" value="1"/>
</dbReference>
<protein>
    <submittedName>
        <fullName evidence="6">GAF domain-containing protein</fullName>
    </submittedName>
</protein>
<dbReference type="InterPro" id="IPR052016">
    <property type="entry name" value="Bact_Sigma-Reg"/>
</dbReference>
<evidence type="ECO:0000259" key="4">
    <source>
        <dbReference type="SMART" id="SM00065"/>
    </source>
</evidence>
<feature type="domain" description="GAF" evidence="4">
    <location>
        <begin position="298"/>
        <end position="446"/>
    </location>
</feature>
<evidence type="ECO:0000313" key="6">
    <source>
        <dbReference type="EMBL" id="HGY56916.1"/>
    </source>
</evidence>
<proteinExistence type="predicted"/>
<dbReference type="InterPro" id="IPR001932">
    <property type="entry name" value="PPM-type_phosphatase-like_dom"/>
</dbReference>
<keyword evidence="3" id="KW-1133">Transmembrane helix</keyword>
<feature type="transmembrane region" description="Helical" evidence="3">
    <location>
        <begin position="146"/>
        <end position="167"/>
    </location>
</feature>
<dbReference type="InterPro" id="IPR029016">
    <property type="entry name" value="GAF-like_dom_sf"/>
</dbReference>
<keyword evidence="1" id="KW-0378">Hydrolase</keyword>
<feature type="transmembrane region" description="Helical" evidence="3">
    <location>
        <begin position="114"/>
        <end position="134"/>
    </location>
</feature>
<dbReference type="AlphaFoldDB" id="A0A7V4U2P7"/>
<feature type="transmembrane region" description="Helical" evidence="3">
    <location>
        <begin position="72"/>
        <end position="94"/>
    </location>
</feature>
<accession>A0A7V4U2P7</accession>